<name>A0A2S3ZPD1_9MICO</name>
<dbReference type="PROSITE" id="PS51257">
    <property type="entry name" value="PROKAR_LIPOPROTEIN"/>
    <property type="match status" value="1"/>
</dbReference>
<organism evidence="1 2">
    <name type="scientific">Cryobacterium zongtaii</name>
    <dbReference type="NCBI Taxonomy" id="1259217"/>
    <lineage>
        <taxon>Bacteria</taxon>
        <taxon>Bacillati</taxon>
        <taxon>Actinomycetota</taxon>
        <taxon>Actinomycetes</taxon>
        <taxon>Micrococcales</taxon>
        <taxon>Microbacteriaceae</taxon>
        <taxon>Cryobacterium</taxon>
    </lineage>
</organism>
<protein>
    <submittedName>
        <fullName evidence="1">Uncharacterized protein</fullName>
    </submittedName>
</protein>
<accession>A0A2S3ZPD1</accession>
<reference evidence="1 2" key="1">
    <citation type="submission" date="2018-01" db="EMBL/GenBank/DDBJ databases">
        <title>Cryobacterium sp. nov., from glaciers in China.</title>
        <authorList>
            <person name="Liu Q."/>
            <person name="Xin Y.-H."/>
        </authorList>
    </citation>
    <scope>NUCLEOTIDE SEQUENCE [LARGE SCALE GENOMIC DNA]</scope>
    <source>
        <strain evidence="1 2">TMB1-8</strain>
    </source>
</reference>
<dbReference type="Proteomes" id="UP000237104">
    <property type="component" value="Unassembled WGS sequence"/>
</dbReference>
<evidence type="ECO:0000313" key="2">
    <source>
        <dbReference type="Proteomes" id="UP000237104"/>
    </source>
</evidence>
<evidence type="ECO:0000313" key="1">
    <source>
        <dbReference type="EMBL" id="POH70974.1"/>
    </source>
</evidence>
<dbReference type="AlphaFoldDB" id="A0A2S3ZPD1"/>
<sequence length="177" mass="17898">MNGQHRSLTTRRTALLVVATLIAVTLGGCVAVGRSGQPASTSPNDPASDSRTTAQVTDELGQLPGVSAAFVSTGPVGLPNQLELTVGLNLEAGYPGDVPALLDYTLAMAWSATVEQPTTTAAVAFRDGDSALDLAPAAAALGWTGMAGPTLAVSMDEMADRYGPWPGPVPEKPAALG</sequence>
<comment type="caution">
    <text evidence="1">The sequence shown here is derived from an EMBL/GenBank/DDBJ whole genome shotgun (WGS) entry which is preliminary data.</text>
</comment>
<proteinExistence type="predicted"/>
<dbReference type="EMBL" id="PPXF01000013">
    <property type="protein sequence ID" value="POH70974.1"/>
    <property type="molecule type" value="Genomic_DNA"/>
</dbReference>
<gene>
    <name evidence="1" type="ORF">C3B59_03125</name>
</gene>